<comment type="caution">
    <text evidence="1">The sequence shown here is derived from an EMBL/GenBank/DDBJ whole genome shotgun (WGS) entry which is preliminary data.</text>
</comment>
<dbReference type="AlphaFoldDB" id="A0A365PMI2"/>
<gene>
    <name evidence="1" type="ORF">DC346_02030</name>
</gene>
<reference evidence="1 2" key="1">
    <citation type="submission" date="2018-04" db="EMBL/GenBank/DDBJ databases">
        <title>Acinetobacter junii Genome sequencing and assembly.</title>
        <authorList>
            <person name="Su J."/>
            <person name="Rensing C."/>
            <person name="Mazhar H.S."/>
        </authorList>
    </citation>
    <scope>NUCLEOTIDE SEQUENCE [LARGE SCALE GENOMIC DNA]</scope>
    <source>
        <strain evidence="1 2">SC22</strain>
    </source>
</reference>
<name>A0A365PMI2_ACIJU</name>
<dbReference type="Proteomes" id="UP000253688">
    <property type="component" value="Unassembled WGS sequence"/>
</dbReference>
<dbReference type="EMBL" id="QEWH01000009">
    <property type="protein sequence ID" value="RBA49861.1"/>
    <property type="molecule type" value="Genomic_DNA"/>
</dbReference>
<organism evidence="1 2">
    <name type="scientific">Acinetobacter junii</name>
    <dbReference type="NCBI Taxonomy" id="40215"/>
    <lineage>
        <taxon>Bacteria</taxon>
        <taxon>Pseudomonadati</taxon>
        <taxon>Pseudomonadota</taxon>
        <taxon>Gammaproteobacteria</taxon>
        <taxon>Moraxellales</taxon>
        <taxon>Moraxellaceae</taxon>
        <taxon>Acinetobacter</taxon>
    </lineage>
</organism>
<protein>
    <submittedName>
        <fullName evidence="1">Uncharacterized protein</fullName>
    </submittedName>
</protein>
<evidence type="ECO:0000313" key="1">
    <source>
        <dbReference type="EMBL" id="RBA49861.1"/>
    </source>
</evidence>
<proteinExistence type="predicted"/>
<evidence type="ECO:0000313" key="2">
    <source>
        <dbReference type="Proteomes" id="UP000253688"/>
    </source>
</evidence>
<accession>A0A365PMI2</accession>
<sequence>MSINEVLINIVRDNCRHNIILPNDAEPYNHVKVISVSFEKEASAIWIHFETKSGEKIAIPIDFISSIEIAGPMIT</sequence>